<dbReference type="RefSeq" id="WP_094807710.1">
    <property type="nucleotide sequence ID" value="NZ_NEVT01000008.1"/>
</dbReference>
<evidence type="ECO:0000256" key="3">
    <source>
        <dbReference type="RuleBase" id="RU362132"/>
    </source>
</evidence>
<dbReference type="InterPro" id="IPR029061">
    <property type="entry name" value="THDP-binding"/>
</dbReference>
<reference evidence="8" key="1">
    <citation type="submission" date="2017-05" db="EMBL/GenBank/DDBJ databases">
        <title>Complete and WGS of Bordetella genogroups.</title>
        <authorList>
            <person name="Spilker T."/>
            <person name="Lipuma J."/>
        </authorList>
    </citation>
    <scope>NUCLEOTIDE SEQUENCE [LARGE SCALE GENOMIC DNA]</scope>
    <source>
        <strain evidence="8">AU8256</strain>
    </source>
</reference>
<evidence type="ECO:0000313" key="7">
    <source>
        <dbReference type="EMBL" id="OZI72580.1"/>
    </source>
</evidence>
<dbReference type="SUPFAM" id="SSF52467">
    <property type="entry name" value="DHS-like NAD/FAD-binding domain"/>
    <property type="match status" value="1"/>
</dbReference>
<dbReference type="GO" id="GO:0003984">
    <property type="term" value="F:acetolactate synthase activity"/>
    <property type="evidence" value="ECO:0007669"/>
    <property type="project" value="TreeGrafter"/>
</dbReference>
<dbReference type="GO" id="GO:0009099">
    <property type="term" value="P:L-valine biosynthetic process"/>
    <property type="evidence" value="ECO:0007669"/>
    <property type="project" value="TreeGrafter"/>
</dbReference>
<dbReference type="Pfam" id="PF00205">
    <property type="entry name" value="TPP_enzyme_M"/>
    <property type="match status" value="1"/>
</dbReference>
<dbReference type="FunFam" id="3.40.50.970:FF:000007">
    <property type="entry name" value="Acetolactate synthase"/>
    <property type="match status" value="1"/>
</dbReference>
<protein>
    <submittedName>
        <fullName evidence="7">Acetolactate synthase</fullName>
    </submittedName>
</protein>
<gene>
    <name evidence="7" type="ORF">CAL24_20040</name>
</gene>
<accession>A0A261VG47</accession>
<name>A0A261VG47_9BORD</name>
<comment type="caution">
    <text evidence="7">The sequence shown here is derived from an EMBL/GenBank/DDBJ whole genome shotgun (WGS) entry which is preliminary data.</text>
</comment>
<evidence type="ECO:0000259" key="5">
    <source>
        <dbReference type="Pfam" id="PF02775"/>
    </source>
</evidence>
<dbReference type="InterPro" id="IPR000399">
    <property type="entry name" value="TPP-bd_CS"/>
</dbReference>
<dbReference type="Pfam" id="PF02776">
    <property type="entry name" value="TPP_enzyme_N"/>
    <property type="match status" value="1"/>
</dbReference>
<dbReference type="GO" id="GO:0009097">
    <property type="term" value="P:isoleucine biosynthetic process"/>
    <property type="evidence" value="ECO:0007669"/>
    <property type="project" value="TreeGrafter"/>
</dbReference>
<dbReference type="Pfam" id="PF02775">
    <property type="entry name" value="TPP_enzyme_C"/>
    <property type="match status" value="1"/>
</dbReference>
<dbReference type="InterPro" id="IPR012000">
    <property type="entry name" value="Thiamin_PyroP_enz_cen_dom"/>
</dbReference>
<evidence type="ECO:0000259" key="4">
    <source>
        <dbReference type="Pfam" id="PF00205"/>
    </source>
</evidence>
<evidence type="ECO:0000256" key="1">
    <source>
        <dbReference type="ARBA" id="ARBA00007812"/>
    </source>
</evidence>
<evidence type="ECO:0000256" key="2">
    <source>
        <dbReference type="ARBA" id="ARBA00023052"/>
    </source>
</evidence>
<dbReference type="GO" id="GO:0005948">
    <property type="term" value="C:acetolactate synthase complex"/>
    <property type="evidence" value="ECO:0007669"/>
    <property type="project" value="TreeGrafter"/>
</dbReference>
<dbReference type="CDD" id="cd00568">
    <property type="entry name" value="TPP_enzymes"/>
    <property type="match status" value="1"/>
</dbReference>
<feature type="domain" description="Thiamine pyrophosphate enzyme central" evidence="4">
    <location>
        <begin position="188"/>
        <end position="326"/>
    </location>
</feature>
<dbReference type="GO" id="GO:0030976">
    <property type="term" value="F:thiamine pyrophosphate binding"/>
    <property type="evidence" value="ECO:0007669"/>
    <property type="project" value="InterPro"/>
</dbReference>
<feature type="domain" description="Thiamine pyrophosphate enzyme TPP-binding" evidence="5">
    <location>
        <begin position="387"/>
        <end position="533"/>
    </location>
</feature>
<evidence type="ECO:0000259" key="6">
    <source>
        <dbReference type="Pfam" id="PF02776"/>
    </source>
</evidence>
<dbReference type="InterPro" id="IPR011766">
    <property type="entry name" value="TPP_enzyme_TPP-bd"/>
</dbReference>
<organism evidence="7 8">
    <name type="scientific">Bordetella genomosp. 2</name>
    <dbReference type="NCBI Taxonomy" id="1983456"/>
    <lineage>
        <taxon>Bacteria</taxon>
        <taxon>Pseudomonadati</taxon>
        <taxon>Pseudomonadota</taxon>
        <taxon>Betaproteobacteria</taxon>
        <taxon>Burkholderiales</taxon>
        <taxon>Alcaligenaceae</taxon>
        <taxon>Bordetella</taxon>
    </lineage>
</organism>
<dbReference type="Gene3D" id="3.40.50.1220">
    <property type="entry name" value="TPP-binding domain"/>
    <property type="match status" value="1"/>
</dbReference>
<dbReference type="InterPro" id="IPR012001">
    <property type="entry name" value="Thiamin_PyroP_enz_TPP-bd_dom"/>
</dbReference>
<comment type="similarity">
    <text evidence="1 3">Belongs to the TPP enzyme family.</text>
</comment>
<keyword evidence="8" id="KW-1185">Reference proteome</keyword>
<dbReference type="GO" id="GO:0050660">
    <property type="term" value="F:flavin adenine dinucleotide binding"/>
    <property type="evidence" value="ECO:0007669"/>
    <property type="project" value="TreeGrafter"/>
</dbReference>
<dbReference type="InterPro" id="IPR029035">
    <property type="entry name" value="DHS-like_NAD/FAD-binding_dom"/>
</dbReference>
<dbReference type="AlphaFoldDB" id="A0A261VG47"/>
<dbReference type="SUPFAM" id="SSF52518">
    <property type="entry name" value="Thiamin diphosphate-binding fold (THDP-binding)"/>
    <property type="match status" value="2"/>
</dbReference>
<proteinExistence type="inferred from homology"/>
<dbReference type="Proteomes" id="UP000215633">
    <property type="component" value="Unassembled WGS sequence"/>
</dbReference>
<dbReference type="GO" id="GO:0000287">
    <property type="term" value="F:magnesium ion binding"/>
    <property type="evidence" value="ECO:0007669"/>
    <property type="project" value="InterPro"/>
</dbReference>
<dbReference type="Gene3D" id="3.40.50.970">
    <property type="match status" value="2"/>
</dbReference>
<dbReference type="PANTHER" id="PTHR18968">
    <property type="entry name" value="THIAMINE PYROPHOSPHATE ENZYMES"/>
    <property type="match status" value="1"/>
</dbReference>
<dbReference type="CDD" id="cd07035">
    <property type="entry name" value="TPP_PYR_POX_like"/>
    <property type="match status" value="1"/>
</dbReference>
<dbReference type="NCBIfam" id="NF006052">
    <property type="entry name" value="PRK08199.1"/>
    <property type="match status" value="1"/>
</dbReference>
<dbReference type="InterPro" id="IPR045229">
    <property type="entry name" value="TPP_enz"/>
</dbReference>
<dbReference type="EMBL" id="NEVT01000008">
    <property type="protein sequence ID" value="OZI72580.1"/>
    <property type="molecule type" value="Genomic_DNA"/>
</dbReference>
<feature type="domain" description="Thiamine pyrophosphate enzyme N-terminal TPP-binding" evidence="6">
    <location>
        <begin position="3"/>
        <end position="116"/>
    </location>
</feature>
<dbReference type="PANTHER" id="PTHR18968:SF120">
    <property type="entry name" value="ACETOLACTATE SYNTHASE LARGE SUBUNIT"/>
    <property type="match status" value="1"/>
</dbReference>
<dbReference type="PROSITE" id="PS00187">
    <property type="entry name" value="TPP_ENZYMES"/>
    <property type="match status" value="1"/>
</dbReference>
<evidence type="ECO:0000313" key="8">
    <source>
        <dbReference type="Proteomes" id="UP000215633"/>
    </source>
</evidence>
<sequence length="558" mass="57854">MRRAADLLIDTLAAHGVDRVFCVPGESYLSVLDGLAGRADVVAVTARHESGAGFMALADARLAGRPGVAFVSRGPGAMNAAIAVHSAQQDAVPLVLFIGQVERAHRHMGAFQEIDYERVFGAMAKWVVEVRDAARLADTVATALHAAQSGTPGPVVVALPEDMLEDAVDGAAAQPLARPRAGASQDDLRRVAALIAAARRPLLIAGGLLKHEAGRAALQAVAEAFGLPVAAAVRHADLLPNDHPQYAGHLAYGAPAELADAVREADLVLGIGTRLGDVTTQGYAFPAAPRPAQDVVHVWPDAAVVGHIRQLAVGLVADPAVFLADLRAFAPARPAAAHLAWSERLHRVAAGLRRWDGPRDAEDGAVFGAVAQAADRLLDDDAIITIDSGNFGGWVQRLMRFGGGRTMLAPSSGAMGYGVPAAVAASLRCPGRQVVCFVGDGGFLMTGNELATAMQCGARPVLIVADNGSYGTIRMHQEKHFPERVSATALHNPDFAALARTYGALGYAVNHSGEIDAALAAALAARRPAVVAVRTSLQHISAAATIGQLRARAAGARG</sequence>
<keyword evidence="2 3" id="KW-0786">Thiamine pyrophosphate</keyword>